<evidence type="ECO:0000313" key="3">
    <source>
        <dbReference type="EMBL" id="MFB9714372.1"/>
    </source>
</evidence>
<organism evidence="3 4">
    <name type="scientific">Arthrobacter methylotrophus</name>
    <dbReference type="NCBI Taxonomy" id="121291"/>
    <lineage>
        <taxon>Bacteria</taxon>
        <taxon>Bacillati</taxon>
        <taxon>Actinomycetota</taxon>
        <taxon>Actinomycetes</taxon>
        <taxon>Micrococcales</taxon>
        <taxon>Micrococcaceae</taxon>
        <taxon>Arthrobacter</taxon>
    </lineage>
</organism>
<protein>
    <submittedName>
        <fullName evidence="3">RHS repeat-associated core domain-containing protein</fullName>
    </submittedName>
</protein>
<reference evidence="3 4" key="1">
    <citation type="submission" date="2024-09" db="EMBL/GenBank/DDBJ databases">
        <authorList>
            <person name="Sun Q."/>
            <person name="Mori K."/>
        </authorList>
    </citation>
    <scope>NUCLEOTIDE SEQUENCE [LARGE SCALE GENOMIC DNA]</scope>
    <source>
        <strain evidence="3 4">JCM 13519</strain>
    </source>
</reference>
<gene>
    <name evidence="3" type="ORF">ACFFPI_09575</name>
</gene>
<keyword evidence="4" id="KW-1185">Reference proteome</keyword>
<dbReference type="Proteomes" id="UP001589536">
    <property type="component" value="Unassembled WGS sequence"/>
</dbReference>
<dbReference type="Pfam" id="PF25023">
    <property type="entry name" value="TEN_YD-shell"/>
    <property type="match status" value="1"/>
</dbReference>
<name>A0ABV5URT1_9MICC</name>
<dbReference type="EMBL" id="JBHMBH010000019">
    <property type="protein sequence ID" value="MFB9714372.1"/>
    <property type="molecule type" value="Genomic_DNA"/>
</dbReference>
<dbReference type="InterPro" id="IPR022385">
    <property type="entry name" value="Rhs_assc_core"/>
</dbReference>
<evidence type="ECO:0000313" key="4">
    <source>
        <dbReference type="Proteomes" id="UP001589536"/>
    </source>
</evidence>
<proteinExistence type="predicted"/>
<dbReference type="InterPro" id="IPR050708">
    <property type="entry name" value="T6SS_VgrG/RHS"/>
</dbReference>
<dbReference type="InterPro" id="IPR056823">
    <property type="entry name" value="TEN-like_YD-shell"/>
</dbReference>
<sequence length="127" mass="14142">MTNLTSMRTSTRASFYYTMDGHGSIILLTDSAQAAAATYSYDSWGNTTSSGAQAATNPWTYAGGYNDTTSNRIKFGARYYNPFHGRFTQVDPSGREANRYAYVGCNPINATDQPRCLQRLRQSNDHR</sequence>
<dbReference type="Gene3D" id="2.180.10.10">
    <property type="entry name" value="RHS repeat-associated core"/>
    <property type="match status" value="1"/>
</dbReference>
<keyword evidence="1" id="KW-0677">Repeat</keyword>
<accession>A0ABV5URT1</accession>
<dbReference type="PANTHER" id="PTHR32305">
    <property type="match status" value="1"/>
</dbReference>
<evidence type="ECO:0000259" key="2">
    <source>
        <dbReference type="Pfam" id="PF25023"/>
    </source>
</evidence>
<dbReference type="NCBIfam" id="TIGR03696">
    <property type="entry name" value="Rhs_assc_core"/>
    <property type="match status" value="1"/>
</dbReference>
<comment type="caution">
    <text evidence="3">The sequence shown here is derived from an EMBL/GenBank/DDBJ whole genome shotgun (WGS) entry which is preliminary data.</text>
</comment>
<dbReference type="PANTHER" id="PTHR32305:SF15">
    <property type="entry name" value="PROTEIN RHSA-RELATED"/>
    <property type="match status" value="1"/>
</dbReference>
<feature type="domain" description="Teneurin-like YD-shell" evidence="2">
    <location>
        <begin position="4"/>
        <end position="91"/>
    </location>
</feature>
<evidence type="ECO:0000256" key="1">
    <source>
        <dbReference type="ARBA" id="ARBA00022737"/>
    </source>
</evidence>